<dbReference type="AlphaFoldDB" id="A0A542Z8F5"/>
<dbReference type="GO" id="GO:0030170">
    <property type="term" value="F:pyridoxal phosphate binding"/>
    <property type="evidence" value="ECO:0007669"/>
    <property type="project" value="InterPro"/>
</dbReference>
<evidence type="ECO:0000313" key="5">
    <source>
        <dbReference type="Proteomes" id="UP000319514"/>
    </source>
</evidence>
<dbReference type="NCBIfam" id="NF004718">
    <property type="entry name" value="PRK06062.1"/>
    <property type="match status" value="1"/>
</dbReference>
<dbReference type="Proteomes" id="UP000319514">
    <property type="component" value="Unassembled WGS sequence"/>
</dbReference>
<dbReference type="Gene3D" id="3.90.1150.10">
    <property type="entry name" value="Aspartate Aminotransferase, domain 1"/>
    <property type="match status" value="1"/>
</dbReference>
<keyword evidence="2 3" id="KW-0663">Pyridoxal phosphate</keyword>
<dbReference type="SUPFAM" id="SSF53383">
    <property type="entry name" value="PLP-dependent transferases"/>
    <property type="match status" value="1"/>
</dbReference>
<dbReference type="PROSITE" id="PS00600">
    <property type="entry name" value="AA_TRANSFER_CLASS_3"/>
    <property type="match status" value="1"/>
</dbReference>
<evidence type="ECO:0000313" key="4">
    <source>
        <dbReference type="EMBL" id="TQL56470.1"/>
    </source>
</evidence>
<dbReference type="GO" id="GO:0008483">
    <property type="term" value="F:transaminase activity"/>
    <property type="evidence" value="ECO:0007669"/>
    <property type="project" value="InterPro"/>
</dbReference>
<evidence type="ECO:0000256" key="2">
    <source>
        <dbReference type="ARBA" id="ARBA00022898"/>
    </source>
</evidence>
<gene>
    <name evidence="4" type="ORF">FB474_4087</name>
</gene>
<dbReference type="CDD" id="cd00610">
    <property type="entry name" value="OAT_like"/>
    <property type="match status" value="1"/>
</dbReference>
<dbReference type="EMBL" id="VFOQ01000003">
    <property type="protein sequence ID" value="TQL56470.1"/>
    <property type="molecule type" value="Genomic_DNA"/>
</dbReference>
<dbReference type="InterPro" id="IPR015422">
    <property type="entry name" value="PyrdxlP-dep_Trfase_small"/>
</dbReference>
<sequence length="466" mass="50177">MTDVAAQPTADELAPPTPVIDRDAARRAYDDDRAHVFHSWSAQGALTPMVVAAAQGCWLWDGEGNRYLDFSSQLVNTNIGHQHPAVVAAIQEQAGRLCTIAPQHANDVRSEAARLVTERAPQGLDHVFFTNGGAEAIENAVRMARLHTGRRKVLSRYRSYHGHTQAAIHLTGDPRRWPNDSGAEGVVHFVGPFLYRSQFHATTEAEESERALAHLAHVVEMEGPATIAAIVLETIPGTAGIMTPPPGYLAGVRELCDRHGILLILDEVMAGFGRTGEWFALDGIDGGVTPDLIAFAKGVNSGYVPLGGVILSNAVYETFRERPYPGGLTYSGHPLACAAAVATIRAMEQDGIVDHARRIGQDVLGPGLRELAARHAVIGEVRGRGVFWALELVADRETREPLVPYNASGAAAKPMNDLVAACKRRGLLPFVNMNRLHVVPPCIVTEAEARLGLRLLDEALAEVFGG</sequence>
<dbReference type="PANTHER" id="PTHR43094">
    <property type="entry name" value="AMINOTRANSFERASE"/>
    <property type="match status" value="1"/>
</dbReference>
<evidence type="ECO:0000256" key="1">
    <source>
        <dbReference type="ARBA" id="ARBA00008954"/>
    </source>
</evidence>
<dbReference type="Pfam" id="PF00202">
    <property type="entry name" value="Aminotran_3"/>
    <property type="match status" value="1"/>
</dbReference>
<organism evidence="4 5">
    <name type="scientific">Oryzihumus leptocrescens</name>
    <dbReference type="NCBI Taxonomy" id="297536"/>
    <lineage>
        <taxon>Bacteria</taxon>
        <taxon>Bacillati</taxon>
        <taxon>Actinomycetota</taxon>
        <taxon>Actinomycetes</taxon>
        <taxon>Micrococcales</taxon>
        <taxon>Intrasporangiaceae</taxon>
        <taxon>Oryzihumus</taxon>
    </lineage>
</organism>
<reference evidence="4 5" key="1">
    <citation type="submission" date="2019-06" db="EMBL/GenBank/DDBJ databases">
        <title>Sequencing the genomes of 1000 actinobacteria strains.</title>
        <authorList>
            <person name="Klenk H.-P."/>
        </authorList>
    </citation>
    <scope>NUCLEOTIDE SEQUENCE [LARGE SCALE GENOMIC DNA]</scope>
    <source>
        <strain evidence="4 5">DSM 18082</strain>
    </source>
</reference>
<keyword evidence="5" id="KW-1185">Reference proteome</keyword>
<dbReference type="InterPro" id="IPR015424">
    <property type="entry name" value="PyrdxlP-dep_Trfase"/>
</dbReference>
<dbReference type="InterPro" id="IPR015421">
    <property type="entry name" value="PyrdxlP-dep_Trfase_major"/>
</dbReference>
<name>A0A542Z8F5_9MICO</name>
<dbReference type="RefSeq" id="WP_141790661.1">
    <property type="nucleotide sequence ID" value="NZ_BAAAKX010000011.1"/>
</dbReference>
<dbReference type="PANTHER" id="PTHR43094:SF1">
    <property type="entry name" value="AMINOTRANSFERASE CLASS-III"/>
    <property type="match status" value="1"/>
</dbReference>
<evidence type="ECO:0000256" key="3">
    <source>
        <dbReference type="RuleBase" id="RU003560"/>
    </source>
</evidence>
<dbReference type="InterPro" id="IPR005814">
    <property type="entry name" value="Aminotrans_3"/>
</dbReference>
<protein>
    <submittedName>
        <fullName evidence="4">Taurine--2-oxoglutarate transaminase</fullName>
    </submittedName>
</protein>
<proteinExistence type="inferred from homology"/>
<dbReference type="InterPro" id="IPR049704">
    <property type="entry name" value="Aminotrans_3_PPA_site"/>
</dbReference>
<dbReference type="OrthoDB" id="9801834at2"/>
<comment type="caution">
    <text evidence="4">The sequence shown here is derived from an EMBL/GenBank/DDBJ whole genome shotgun (WGS) entry which is preliminary data.</text>
</comment>
<dbReference type="GO" id="GO:0005829">
    <property type="term" value="C:cytosol"/>
    <property type="evidence" value="ECO:0007669"/>
    <property type="project" value="TreeGrafter"/>
</dbReference>
<accession>A0A542Z8F5</accession>
<dbReference type="Gene3D" id="3.40.640.10">
    <property type="entry name" value="Type I PLP-dependent aspartate aminotransferase-like (Major domain)"/>
    <property type="match status" value="1"/>
</dbReference>
<comment type="similarity">
    <text evidence="1 3">Belongs to the class-III pyridoxal-phosphate-dependent aminotransferase family.</text>
</comment>